<sequence>MNTLTKRTHRIKTSCPVLTPYCVPHSIENTESRPAGHHSDWHLPFLSRILLFSAFFPRTEPSPYLPRTAQTLESFCLLYSPLD</sequence>
<accession>A0A117NJ36</accession>
<reference evidence="1" key="1">
    <citation type="journal article" date="2015" name="Genome Biol. Evol.">
        <title>Organellar Genomes of White Spruce (Picea glauca): Assembly and Annotation.</title>
        <authorList>
            <person name="Jackman S.D."/>
            <person name="Warren R.L."/>
            <person name="Gibb E.A."/>
            <person name="Vandervalk B.P."/>
            <person name="Mohamadi H."/>
            <person name="Chu J."/>
            <person name="Raymond A."/>
            <person name="Pleasance S."/>
            <person name="Coope R."/>
            <person name="Wildung M.R."/>
            <person name="Ritland C.E."/>
            <person name="Bousquet J."/>
            <person name="Jones S.J."/>
            <person name="Bohlmann J."/>
            <person name="Birol I."/>
        </authorList>
    </citation>
    <scope>NUCLEOTIDE SEQUENCE [LARGE SCALE GENOMIC DNA]</scope>
    <source>
        <tissue evidence="1">Flushing bud</tissue>
    </source>
</reference>
<dbReference type="EMBL" id="LKAM01000001">
    <property type="protein sequence ID" value="KUM50930.1"/>
    <property type="molecule type" value="Genomic_DNA"/>
</dbReference>
<evidence type="ECO:0000313" key="1">
    <source>
        <dbReference type="EMBL" id="KUM50930.1"/>
    </source>
</evidence>
<protein>
    <submittedName>
        <fullName evidence="1">Uncharacterized protein</fullName>
    </submittedName>
</protein>
<geneLocation type="mitochondrion" evidence="1"/>
<organism evidence="1">
    <name type="scientific">Picea glauca</name>
    <name type="common">White spruce</name>
    <name type="synonym">Pinus glauca</name>
    <dbReference type="NCBI Taxonomy" id="3330"/>
    <lineage>
        <taxon>Eukaryota</taxon>
        <taxon>Viridiplantae</taxon>
        <taxon>Streptophyta</taxon>
        <taxon>Embryophyta</taxon>
        <taxon>Tracheophyta</taxon>
        <taxon>Spermatophyta</taxon>
        <taxon>Pinopsida</taxon>
        <taxon>Pinidae</taxon>
        <taxon>Conifers I</taxon>
        <taxon>Pinales</taxon>
        <taxon>Pinaceae</taxon>
        <taxon>Picea</taxon>
    </lineage>
</organism>
<proteinExistence type="predicted"/>
<gene>
    <name evidence="1" type="ORF">ABT39_MTgene776</name>
</gene>
<keyword evidence="1" id="KW-0496">Mitochondrion</keyword>
<comment type="caution">
    <text evidence="1">The sequence shown here is derived from an EMBL/GenBank/DDBJ whole genome shotgun (WGS) entry which is preliminary data.</text>
</comment>
<name>A0A117NJ36_PICGL</name>
<dbReference type="AlphaFoldDB" id="A0A117NJ36"/>